<proteinExistence type="predicted"/>
<gene>
    <name evidence="1" type="ordered locus">A1E_04570</name>
</gene>
<protein>
    <submittedName>
        <fullName evidence="1">Uncharacterized protein</fullName>
    </submittedName>
</protein>
<dbReference type="HOGENOM" id="CLU_3412844_0_0_5"/>
<accession>A8EZQ6</accession>
<dbReference type="KEGG" id="rcm:A1E_04570"/>
<dbReference type="Proteomes" id="UP000007056">
    <property type="component" value="Chromosome"/>
</dbReference>
<sequence length="28" mass="3341">MPFNDDLDIGIMHENEIRLQQNILTQLE</sequence>
<organism evidence="1 2">
    <name type="scientific">Rickettsia canadensis (strain McKiel)</name>
    <dbReference type="NCBI Taxonomy" id="293613"/>
    <lineage>
        <taxon>Bacteria</taxon>
        <taxon>Pseudomonadati</taxon>
        <taxon>Pseudomonadota</taxon>
        <taxon>Alphaproteobacteria</taxon>
        <taxon>Rickettsiales</taxon>
        <taxon>Rickettsiaceae</taxon>
        <taxon>Rickettsieae</taxon>
        <taxon>Rickettsia</taxon>
        <taxon>belli group</taxon>
    </lineage>
</organism>
<dbReference type="AlphaFoldDB" id="A8EZQ6"/>
<name>A8EZQ6_RICCK</name>
<evidence type="ECO:0000313" key="2">
    <source>
        <dbReference type="Proteomes" id="UP000007056"/>
    </source>
</evidence>
<reference evidence="2" key="1">
    <citation type="submission" date="2007-09" db="EMBL/GenBank/DDBJ databases">
        <title>Complete genome sequence of Rickettsia canadensis.</title>
        <authorList>
            <person name="Madan A."/>
            <person name="Fahey J."/>
            <person name="Helton E."/>
            <person name="Ketteman M."/>
            <person name="Madan A."/>
            <person name="Rodrigues S."/>
            <person name="Sanchez A."/>
            <person name="Whiting M."/>
            <person name="Dasch G."/>
            <person name="Eremeeva M."/>
        </authorList>
    </citation>
    <scope>NUCLEOTIDE SEQUENCE [LARGE SCALE GENOMIC DNA]</scope>
    <source>
        <strain evidence="2">McKiel</strain>
    </source>
</reference>
<evidence type="ECO:0000313" key="1">
    <source>
        <dbReference type="EMBL" id="ABV73839.1"/>
    </source>
</evidence>
<dbReference type="EMBL" id="CP000409">
    <property type="protein sequence ID" value="ABV73839.1"/>
    <property type="molecule type" value="Genomic_DNA"/>
</dbReference>